<dbReference type="CDD" id="cd02440">
    <property type="entry name" value="AdoMet_MTases"/>
    <property type="match status" value="1"/>
</dbReference>
<dbReference type="InterPro" id="IPR041698">
    <property type="entry name" value="Methyltransf_25"/>
</dbReference>
<sequence length="220" mass="23632">MTALLLGILATTASAQNQPHARLFPPEDIGVLEAPDRGLWQQPDRIMDVLNVREGSIVADVGAGAGWFTVRLARRVGPDGRVYAEDIQQPMLNAIAYRVSREGLSNVETVLGTAEDPMLPADLDAVLIVDVYAEVGNPVSLLTDVAAALKPDGRLAIVDFTKEGGGPGPLRELRVDAQRVIRDAEAAGLTLMSYETFLPYQFLLVFGLDQRAPTPGTSSR</sequence>
<dbReference type="EMBL" id="UINC01000622">
    <property type="protein sequence ID" value="SUZ58487.1"/>
    <property type="molecule type" value="Genomic_DNA"/>
</dbReference>
<dbReference type="AlphaFoldDB" id="A0A381NVK0"/>
<organism evidence="2">
    <name type="scientific">marine metagenome</name>
    <dbReference type="NCBI Taxonomy" id="408172"/>
    <lineage>
        <taxon>unclassified sequences</taxon>
        <taxon>metagenomes</taxon>
        <taxon>ecological metagenomes</taxon>
    </lineage>
</organism>
<proteinExistence type="predicted"/>
<dbReference type="Gene3D" id="3.40.50.150">
    <property type="entry name" value="Vaccinia Virus protein VP39"/>
    <property type="match status" value="1"/>
</dbReference>
<evidence type="ECO:0000313" key="2">
    <source>
        <dbReference type="EMBL" id="SUZ58487.1"/>
    </source>
</evidence>
<name>A0A381NVK0_9ZZZZ</name>
<accession>A0A381NVK0</accession>
<gene>
    <name evidence="2" type="ORF">METZ01_LOCUS11341</name>
</gene>
<dbReference type="InterPro" id="IPR029063">
    <property type="entry name" value="SAM-dependent_MTases_sf"/>
</dbReference>
<dbReference type="SUPFAM" id="SSF53335">
    <property type="entry name" value="S-adenosyl-L-methionine-dependent methyltransferases"/>
    <property type="match status" value="1"/>
</dbReference>
<evidence type="ECO:0000259" key="1">
    <source>
        <dbReference type="Pfam" id="PF13649"/>
    </source>
</evidence>
<reference evidence="2" key="1">
    <citation type="submission" date="2018-05" db="EMBL/GenBank/DDBJ databases">
        <authorList>
            <person name="Lanie J.A."/>
            <person name="Ng W.-L."/>
            <person name="Kazmierczak K.M."/>
            <person name="Andrzejewski T.M."/>
            <person name="Davidsen T.M."/>
            <person name="Wayne K.J."/>
            <person name="Tettelin H."/>
            <person name="Glass J.I."/>
            <person name="Rusch D."/>
            <person name="Podicherti R."/>
            <person name="Tsui H.-C.T."/>
            <person name="Winkler M.E."/>
        </authorList>
    </citation>
    <scope>NUCLEOTIDE SEQUENCE</scope>
</reference>
<protein>
    <recommendedName>
        <fullName evidence="1">Methyltransferase domain-containing protein</fullName>
    </recommendedName>
</protein>
<feature type="domain" description="Methyltransferase" evidence="1">
    <location>
        <begin position="58"/>
        <end position="153"/>
    </location>
</feature>
<dbReference type="Pfam" id="PF13649">
    <property type="entry name" value="Methyltransf_25"/>
    <property type="match status" value="1"/>
</dbReference>